<reference evidence="2 3" key="1">
    <citation type="journal article" date="2018" name="PLoS ONE">
        <title>The draft genome of Kipferlia bialata reveals reductive genome evolution in fornicate parasites.</title>
        <authorList>
            <person name="Tanifuji G."/>
            <person name="Takabayashi S."/>
            <person name="Kume K."/>
            <person name="Takagi M."/>
            <person name="Nakayama T."/>
            <person name="Kamikawa R."/>
            <person name="Inagaki Y."/>
            <person name="Hashimoto T."/>
        </authorList>
    </citation>
    <scope>NUCLEOTIDE SEQUENCE [LARGE SCALE GENOMIC DNA]</scope>
    <source>
        <strain evidence="2">NY0173</strain>
    </source>
</reference>
<protein>
    <recommendedName>
        <fullName evidence="4">Solute-binding protein family 3/N-terminal domain-containing protein</fullName>
    </recommendedName>
</protein>
<keyword evidence="1" id="KW-1133">Transmembrane helix</keyword>
<gene>
    <name evidence="2" type="ORF">KIPB_009781</name>
</gene>
<proteinExistence type="predicted"/>
<dbReference type="SUPFAM" id="SSF53850">
    <property type="entry name" value="Periplasmic binding protein-like II"/>
    <property type="match status" value="1"/>
</dbReference>
<feature type="transmembrane region" description="Helical" evidence="1">
    <location>
        <begin position="249"/>
        <end position="270"/>
    </location>
</feature>
<keyword evidence="3" id="KW-1185">Reference proteome</keyword>
<evidence type="ECO:0000256" key="1">
    <source>
        <dbReference type="SAM" id="Phobius"/>
    </source>
</evidence>
<feature type="transmembrane region" description="Helical" evidence="1">
    <location>
        <begin position="12"/>
        <end position="37"/>
    </location>
</feature>
<keyword evidence="1" id="KW-0812">Transmembrane</keyword>
<feature type="non-terminal residue" evidence="2">
    <location>
        <position position="292"/>
    </location>
</feature>
<dbReference type="AlphaFoldDB" id="A0A9K3GLW5"/>
<name>A0A9K3GLW5_9EUKA</name>
<dbReference type="Proteomes" id="UP000265618">
    <property type="component" value="Unassembled WGS sequence"/>
</dbReference>
<dbReference type="Gene3D" id="3.40.190.10">
    <property type="entry name" value="Periplasmic binding protein-like II"/>
    <property type="match status" value="2"/>
</dbReference>
<evidence type="ECO:0008006" key="4">
    <source>
        <dbReference type="Google" id="ProtNLM"/>
    </source>
</evidence>
<evidence type="ECO:0000313" key="3">
    <source>
        <dbReference type="Proteomes" id="UP000265618"/>
    </source>
</evidence>
<organism evidence="2 3">
    <name type="scientific">Kipferlia bialata</name>
    <dbReference type="NCBI Taxonomy" id="797122"/>
    <lineage>
        <taxon>Eukaryota</taxon>
        <taxon>Metamonada</taxon>
        <taxon>Carpediemonas-like organisms</taxon>
        <taxon>Kipferlia</taxon>
    </lineage>
</organism>
<feature type="transmembrane region" description="Helical" evidence="1">
    <location>
        <begin position="84"/>
        <end position="106"/>
    </location>
</feature>
<keyword evidence="1" id="KW-0472">Membrane</keyword>
<sequence length="292" mass="31373">FVVLSSTSSALASLFAPLFTPIAVNLLAILLIAHVLFANLIYCTQHYGNSTDRSKSYSGQALASFYFSVLGYDLSAINTSLGRLLAGVDTLLQSILMALFVGVVTVESISDSSSDFDPTTLGAHTVACMEGTTTWDWLIAQGATGYALAGADDSYCLQALQDGLADACILDAGSMTELLKNDTDNLMAAVSGTYNESDVVMYLHESYADTLKDINASIQWLREKGYIATLYDKYLEPPASSWGSLEVGVALWASLGLVIVFGWLIAVIAGKMTETVRKRKRQQGTRGPVMRV</sequence>
<evidence type="ECO:0000313" key="2">
    <source>
        <dbReference type="EMBL" id="GIQ87687.1"/>
    </source>
</evidence>
<accession>A0A9K3GLW5</accession>
<dbReference type="EMBL" id="BDIP01003424">
    <property type="protein sequence ID" value="GIQ87687.1"/>
    <property type="molecule type" value="Genomic_DNA"/>
</dbReference>
<comment type="caution">
    <text evidence="2">The sequence shown here is derived from an EMBL/GenBank/DDBJ whole genome shotgun (WGS) entry which is preliminary data.</text>
</comment>